<accession>A0A0L9VV33</accession>
<dbReference type="Proteomes" id="UP000053144">
    <property type="component" value="Chromosome 11"/>
</dbReference>
<proteinExistence type="predicted"/>
<dbReference type="EMBL" id="CM003381">
    <property type="protein sequence ID" value="KOM58649.1"/>
    <property type="molecule type" value="Genomic_DNA"/>
</dbReference>
<sequence>MTLGNGKEEKLETGFSKGNREYAYFENNRIRYYTFLVNPNAELENNASRVLRRLLRLKT</sequence>
<evidence type="ECO:0000313" key="1">
    <source>
        <dbReference type="EMBL" id="KOM58649.1"/>
    </source>
</evidence>
<organism evidence="1 2">
    <name type="scientific">Phaseolus angularis</name>
    <name type="common">Azuki bean</name>
    <name type="synonym">Vigna angularis</name>
    <dbReference type="NCBI Taxonomy" id="3914"/>
    <lineage>
        <taxon>Eukaryota</taxon>
        <taxon>Viridiplantae</taxon>
        <taxon>Streptophyta</taxon>
        <taxon>Embryophyta</taxon>
        <taxon>Tracheophyta</taxon>
        <taxon>Spermatophyta</taxon>
        <taxon>Magnoliopsida</taxon>
        <taxon>eudicotyledons</taxon>
        <taxon>Gunneridae</taxon>
        <taxon>Pentapetalae</taxon>
        <taxon>rosids</taxon>
        <taxon>fabids</taxon>
        <taxon>Fabales</taxon>
        <taxon>Fabaceae</taxon>
        <taxon>Papilionoideae</taxon>
        <taxon>50 kb inversion clade</taxon>
        <taxon>NPAAA clade</taxon>
        <taxon>indigoferoid/millettioid clade</taxon>
        <taxon>Phaseoleae</taxon>
        <taxon>Vigna</taxon>
    </lineage>
</organism>
<name>A0A0L9VV33_PHAAN</name>
<dbReference type="AlphaFoldDB" id="A0A0L9VV33"/>
<dbReference type="Gramene" id="KOM58649">
    <property type="protein sequence ID" value="KOM58649"/>
    <property type="gene ID" value="LR48_Vigan11g168300"/>
</dbReference>
<reference evidence="2" key="1">
    <citation type="journal article" date="2015" name="Proc. Natl. Acad. Sci. U.S.A.">
        <title>Genome sequencing of adzuki bean (Vigna angularis) provides insight into high starch and low fat accumulation and domestication.</title>
        <authorList>
            <person name="Yang K."/>
            <person name="Tian Z."/>
            <person name="Chen C."/>
            <person name="Luo L."/>
            <person name="Zhao B."/>
            <person name="Wang Z."/>
            <person name="Yu L."/>
            <person name="Li Y."/>
            <person name="Sun Y."/>
            <person name="Li W."/>
            <person name="Chen Y."/>
            <person name="Li Y."/>
            <person name="Zhang Y."/>
            <person name="Ai D."/>
            <person name="Zhao J."/>
            <person name="Shang C."/>
            <person name="Ma Y."/>
            <person name="Wu B."/>
            <person name="Wang M."/>
            <person name="Gao L."/>
            <person name="Sun D."/>
            <person name="Zhang P."/>
            <person name="Guo F."/>
            <person name="Wang W."/>
            <person name="Li Y."/>
            <person name="Wang J."/>
            <person name="Varshney R.K."/>
            <person name="Wang J."/>
            <person name="Ling H.Q."/>
            <person name="Wan P."/>
        </authorList>
    </citation>
    <scope>NUCLEOTIDE SEQUENCE</scope>
    <source>
        <strain evidence="2">cv. Jingnong 6</strain>
    </source>
</reference>
<evidence type="ECO:0000313" key="2">
    <source>
        <dbReference type="Proteomes" id="UP000053144"/>
    </source>
</evidence>
<gene>
    <name evidence="1" type="ORF">LR48_Vigan11g168300</name>
</gene>
<protein>
    <submittedName>
        <fullName evidence="1">Uncharacterized protein</fullName>
    </submittedName>
</protein>